<evidence type="ECO:0000256" key="11">
    <source>
        <dbReference type="RuleBase" id="RU261113"/>
    </source>
</evidence>
<dbReference type="EMBL" id="CAJPEX010000457">
    <property type="protein sequence ID" value="CAG0915804.1"/>
    <property type="molecule type" value="Genomic_DNA"/>
</dbReference>
<keyword evidence="14" id="KW-1185">Reference proteome</keyword>
<evidence type="ECO:0000256" key="5">
    <source>
        <dbReference type="ARBA" id="ARBA00022853"/>
    </source>
</evidence>
<feature type="compositionally biased region" description="Low complexity" evidence="12">
    <location>
        <begin position="300"/>
        <end position="312"/>
    </location>
</feature>
<keyword evidence="9 10" id="KW-0539">Nucleus</keyword>
<evidence type="ECO:0000256" key="7">
    <source>
        <dbReference type="ARBA" id="ARBA00023159"/>
    </source>
</evidence>
<evidence type="ECO:0000256" key="12">
    <source>
        <dbReference type="SAM" id="MobiDB-lite"/>
    </source>
</evidence>
<keyword evidence="4 10" id="KW-0862">Zinc</keyword>
<name>A0A7R9BIF2_9CRUS</name>
<dbReference type="FunFam" id="3.30.160.60:FF:000118">
    <property type="entry name" value="Ataxin-7-like protein 3"/>
    <property type="match status" value="1"/>
</dbReference>
<dbReference type="GO" id="GO:0008270">
    <property type="term" value="F:zinc ion binding"/>
    <property type="evidence" value="ECO:0007669"/>
    <property type="project" value="UniProtKB-UniRule"/>
</dbReference>
<feature type="compositionally biased region" description="Acidic residues" evidence="12">
    <location>
        <begin position="192"/>
        <end position="209"/>
    </location>
</feature>
<keyword evidence="8 10" id="KW-0804">Transcription</keyword>
<evidence type="ECO:0000256" key="10">
    <source>
        <dbReference type="HAMAP-Rule" id="MF_03047"/>
    </source>
</evidence>
<dbReference type="PANTHER" id="PTHR46367">
    <property type="entry name" value="ATAXIN-7-LIKE PROTEIN 3"/>
    <property type="match status" value="1"/>
</dbReference>
<proteinExistence type="inferred from homology"/>
<keyword evidence="6 10" id="KW-0805">Transcription regulation</keyword>
<comment type="function">
    <text evidence="10 11">Component of the transcription regulatory histone acetylation (HAT) complex SAGA, a multiprotein complex that activates transcription by remodeling chromatin and mediating histone acetylation and deubiquitination. Within the SAGA complex, participates in a subcomplex that specifically deubiquitinates histone H2B. The SAGA complex is recruited to specific gene promoters by activators, where it is required for transcription.</text>
</comment>
<comment type="domain">
    <text evidence="10">The long N-terminal helix forms part of the 'assembly lobe' of the SAGA deubiquitination module.</text>
</comment>
<evidence type="ECO:0000256" key="1">
    <source>
        <dbReference type="ARBA" id="ARBA00004123"/>
    </source>
</evidence>
<protein>
    <recommendedName>
        <fullName evidence="10">SAGA-associated factor 11 homolog</fullName>
    </recommendedName>
</protein>
<dbReference type="InterPro" id="IPR051078">
    <property type="entry name" value="SGF11"/>
</dbReference>
<reference evidence="13" key="1">
    <citation type="submission" date="2020-11" db="EMBL/GenBank/DDBJ databases">
        <authorList>
            <person name="Tran Van P."/>
        </authorList>
    </citation>
    <scope>NUCLEOTIDE SEQUENCE</scope>
</reference>
<accession>A0A7R9BIF2</accession>
<sequence>MTLMQMAGASSVSVNDELNEEDEELDTAEDRVTEWIFNYLLDDVVLGYAFDVHRAVSTGLWQAVEGVPEDEEPHKLVDDPKLDVFGQPRGQKKPLECACPQCNRTLAAYRFAPHLEKCMGMGRSSSRIASQRIAKTNRDNGADDDGGVPEDDDDDEWDFRSEAAKRAKPSKQKQEANNKAAQARATAALREEENEEDDVVDDDSNDEDFVLNGEHSSDAEFFDAGSNQSFVSNTSDSKKSKHKNKKTANHVNHALNAKRQKGVETPTESRSRSPSSPPRKFSPSPSPSSRTSFKDADKMSSSSGQASKPPSKIVLKTLSSSSSSSSATPSVFIVSKPFASPYEPYTAGPAEDITHYHGLKDKDKKALLKQICGALVEQGHKICTATKCNVHSEEDRRSARVRLTMMKSVAGLQVVDLPQEAQLLLKKKLKDKHRKRNSDILHRH</sequence>
<dbReference type="GO" id="GO:0071819">
    <property type="term" value="C:DUBm complex"/>
    <property type="evidence" value="ECO:0007669"/>
    <property type="project" value="UniProtKB-UniRule"/>
</dbReference>
<evidence type="ECO:0000256" key="6">
    <source>
        <dbReference type="ARBA" id="ARBA00023015"/>
    </source>
</evidence>
<dbReference type="Gene3D" id="3.30.160.60">
    <property type="entry name" value="Classic Zinc Finger"/>
    <property type="match status" value="1"/>
</dbReference>
<dbReference type="InterPro" id="IPR013246">
    <property type="entry name" value="SAGA_su_Sgf11"/>
</dbReference>
<keyword evidence="5 10" id="KW-0156">Chromatin regulator</keyword>
<gene>
    <name evidence="13" type="ORF">NMOB1V02_LOCUS3441</name>
</gene>
<comment type="subcellular location">
    <subcellularLocation>
        <location evidence="1 10 11">Nucleus</location>
    </subcellularLocation>
</comment>
<organism evidence="13">
    <name type="scientific">Notodromas monacha</name>
    <dbReference type="NCBI Taxonomy" id="399045"/>
    <lineage>
        <taxon>Eukaryota</taxon>
        <taxon>Metazoa</taxon>
        <taxon>Ecdysozoa</taxon>
        <taxon>Arthropoda</taxon>
        <taxon>Crustacea</taxon>
        <taxon>Oligostraca</taxon>
        <taxon>Ostracoda</taxon>
        <taxon>Podocopa</taxon>
        <taxon>Podocopida</taxon>
        <taxon>Cypridocopina</taxon>
        <taxon>Cypridoidea</taxon>
        <taxon>Cyprididae</taxon>
        <taxon>Notodromas</taxon>
    </lineage>
</organism>
<dbReference type="GO" id="GO:0000124">
    <property type="term" value="C:SAGA complex"/>
    <property type="evidence" value="ECO:0007669"/>
    <property type="project" value="UniProtKB-UniRule"/>
</dbReference>
<evidence type="ECO:0000256" key="8">
    <source>
        <dbReference type="ARBA" id="ARBA00023163"/>
    </source>
</evidence>
<comment type="similarity">
    <text evidence="10 11">Belongs to the SGF11 family.</text>
</comment>
<dbReference type="HAMAP" id="MF_03047">
    <property type="entry name" value="Sgf11"/>
    <property type="match status" value="1"/>
</dbReference>
<evidence type="ECO:0000313" key="14">
    <source>
        <dbReference type="Proteomes" id="UP000678499"/>
    </source>
</evidence>
<dbReference type="GO" id="GO:0006357">
    <property type="term" value="P:regulation of transcription by RNA polymerase II"/>
    <property type="evidence" value="ECO:0007669"/>
    <property type="project" value="TreeGrafter"/>
</dbReference>
<comment type="domain">
    <text evidence="10">The C-terminal SGF11-type zinc-finger domain forms part of the 'catalytic lobe' of the SAGA deubiquitination module.</text>
</comment>
<comment type="subunit">
    <text evidence="10">Component of some SAGA transcription coactivator-HAT complexes. Within the SAGA complex, participates to a subcomplex of SAGA called the DUB module (deubiquitination module).</text>
</comment>
<dbReference type="PANTHER" id="PTHR46367:SF1">
    <property type="entry name" value="ATAXIN-7-LIKE PROTEIN 3"/>
    <property type="match status" value="1"/>
</dbReference>
<keyword evidence="7 10" id="KW-0010">Activator</keyword>
<feature type="compositionally biased region" description="Basic residues" evidence="12">
    <location>
        <begin position="239"/>
        <end position="248"/>
    </location>
</feature>
<dbReference type="Proteomes" id="UP000678499">
    <property type="component" value="Unassembled WGS sequence"/>
</dbReference>
<feature type="zinc finger region" description="SGF11-type" evidence="10">
    <location>
        <begin position="97"/>
        <end position="118"/>
    </location>
</feature>
<evidence type="ECO:0000313" key="13">
    <source>
        <dbReference type="EMBL" id="CAD7275652.1"/>
    </source>
</evidence>
<dbReference type="GO" id="GO:0006325">
    <property type="term" value="P:chromatin organization"/>
    <property type="evidence" value="ECO:0007669"/>
    <property type="project" value="UniProtKB-KW"/>
</dbReference>
<keyword evidence="2 10" id="KW-0479">Metal-binding</keyword>
<feature type="compositionally biased region" description="Low complexity" evidence="12">
    <location>
        <begin position="175"/>
        <end position="188"/>
    </location>
</feature>
<feature type="region of interest" description="Disordered" evidence="12">
    <location>
        <begin position="1"/>
        <end position="21"/>
    </location>
</feature>
<dbReference type="EMBL" id="OA882494">
    <property type="protein sequence ID" value="CAD7275652.1"/>
    <property type="molecule type" value="Genomic_DNA"/>
</dbReference>
<dbReference type="AlphaFoldDB" id="A0A7R9BIF2"/>
<dbReference type="Pfam" id="PF08209">
    <property type="entry name" value="Sgf11"/>
    <property type="match status" value="1"/>
</dbReference>
<keyword evidence="3 10" id="KW-0863">Zinc-finger</keyword>
<evidence type="ECO:0000256" key="2">
    <source>
        <dbReference type="ARBA" id="ARBA00022723"/>
    </source>
</evidence>
<evidence type="ECO:0000256" key="4">
    <source>
        <dbReference type="ARBA" id="ARBA00022833"/>
    </source>
</evidence>
<dbReference type="Gene3D" id="6.10.140.1270">
    <property type="match status" value="1"/>
</dbReference>
<feature type="region of interest" description="Disordered" evidence="12">
    <location>
        <begin position="135"/>
        <end position="312"/>
    </location>
</feature>
<feature type="compositionally biased region" description="Acidic residues" evidence="12">
    <location>
        <begin position="142"/>
        <end position="157"/>
    </location>
</feature>
<evidence type="ECO:0000256" key="3">
    <source>
        <dbReference type="ARBA" id="ARBA00022771"/>
    </source>
</evidence>
<dbReference type="OrthoDB" id="21557at2759"/>
<feature type="compositionally biased region" description="Low complexity" evidence="12">
    <location>
        <begin position="264"/>
        <end position="291"/>
    </location>
</feature>
<dbReference type="GO" id="GO:0003713">
    <property type="term" value="F:transcription coactivator activity"/>
    <property type="evidence" value="ECO:0007669"/>
    <property type="project" value="UniProtKB-UniRule"/>
</dbReference>
<evidence type="ECO:0000256" key="9">
    <source>
        <dbReference type="ARBA" id="ARBA00023242"/>
    </source>
</evidence>